<organism evidence="1 2">
    <name type="scientific">Atta colombica</name>
    <dbReference type="NCBI Taxonomy" id="520822"/>
    <lineage>
        <taxon>Eukaryota</taxon>
        <taxon>Metazoa</taxon>
        <taxon>Ecdysozoa</taxon>
        <taxon>Arthropoda</taxon>
        <taxon>Hexapoda</taxon>
        <taxon>Insecta</taxon>
        <taxon>Pterygota</taxon>
        <taxon>Neoptera</taxon>
        <taxon>Endopterygota</taxon>
        <taxon>Hymenoptera</taxon>
        <taxon>Apocrita</taxon>
        <taxon>Aculeata</taxon>
        <taxon>Formicoidea</taxon>
        <taxon>Formicidae</taxon>
        <taxon>Myrmicinae</taxon>
        <taxon>Atta</taxon>
    </lineage>
</organism>
<sequence length="372" mass="41602">MPTRGSALFAACKRGQSDANAKKRDVGAPRDVEPCCEITELCRECEEMEKMEEKREGEKEDSIWVMVMSKNKIKNKKGSKEEEIANRILKLSTTCRTNPQMAPALILRSYQKKSRGVWHGIVDKRERRKPDASEMGIPRGRIGENKVGPPRVMTGFARGPALIAFYLFLIFCTLHRDAYMNGWIDRRTDVSQEGTSGPKGPPCRLPSPRFISKCLCYTSSPRRGVAPDRVMHRGTCSISHRSLAWDDGRWEGQGVWIGAYSSYELTELTDLQLEQTRIGGKSDRSSSLEIVKARKGRKCRDGKGCGNDSRSEFLVELAIDLATTPRSPLAFFVKQVEIDVMLMEFREISANHMLSCAAAAEVGGKAGPSQKY</sequence>
<protein>
    <submittedName>
        <fullName evidence="1">Uncharacterized protein</fullName>
    </submittedName>
</protein>
<accession>A0A195BEF6</accession>
<dbReference type="EMBL" id="KQ976511">
    <property type="protein sequence ID" value="KYM82594.1"/>
    <property type="molecule type" value="Genomic_DNA"/>
</dbReference>
<evidence type="ECO:0000313" key="2">
    <source>
        <dbReference type="Proteomes" id="UP000078540"/>
    </source>
</evidence>
<proteinExistence type="predicted"/>
<dbReference type="AlphaFoldDB" id="A0A195BEF6"/>
<keyword evidence="2" id="KW-1185">Reference proteome</keyword>
<dbReference type="Proteomes" id="UP000078540">
    <property type="component" value="Unassembled WGS sequence"/>
</dbReference>
<gene>
    <name evidence="1" type="ORF">ALC53_07085</name>
</gene>
<evidence type="ECO:0000313" key="1">
    <source>
        <dbReference type="EMBL" id="KYM82594.1"/>
    </source>
</evidence>
<name>A0A195BEF6_9HYME</name>
<reference evidence="1 2" key="1">
    <citation type="submission" date="2015-09" db="EMBL/GenBank/DDBJ databases">
        <title>Atta colombica WGS genome.</title>
        <authorList>
            <person name="Nygaard S."/>
            <person name="Hu H."/>
            <person name="Boomsma J."/>
            <person name="Zhang G."/>
        </authorList>
    </citation>
    <scope>NUCLEOTIDE SEQUENCE [LARGE SCALE GENOMIC DNA]</scope>
    <source>
        <strain evidence="1">Treedump-2</strain>
        <tissue evidence="1">Whole body</tissue>
    </source>
</reference>